<gene>
    <name evidence="2" type="ORF">E2C01_016857</name>
</gene>
<evidence type="ECO:0000313" key="3">
    <source>
        <dbReference type="Proteomes" id="UP000324222"/>
    </source>
</evidence>
<accession>A0A5B7DQ69</accession>
<keyword evidence="1" id="KW-0732">Signal</keyword>
<comment type="caution">
    <text evidence="2">The sequence shown here is derived from an EMBL/GenBank/DDBJ whole genome shotgun (WGS) entry which is preliminary data.</text>
</comment>
<evidence type="ECO:0000313" key="2">
    <source>
        <dbReference type="EMBL" id="MPC23792.1"/>
    </source>
</evidence>
<feature type="signal peptide" evidence="1">
    <location>
        <begin position="1"/>
        <end position="24"/>
    </location>
</feature>
<name>A0A5B7DQ69_PORTR</name>
<proteinExistence type="predicted"/>
<keyword evidence="3" id="KW-1185">Reference proteome</keyword>
<reference evidence="2 3" key="1">
    <citation type="submission" date="2019-05" db="EMBL/GenBank/DDBJ databases">
        <title>Another draft genome of Portunus trituberculatus and its Hox gene families provides insights of decapod evolution.</title>
        <authorList>
            <person name="Jeong J.-H."/>
            <person name="Song I."/>
            <person name="Kim S."/>
            <person name="Choi T."/>
            <person name="Kim D."/>
            <person name="Ryu S."/>
            <person name="Kim W."/>
        </authorList>
    </citation>
    <scope>NUCLEOTIDE SEQUENCE [LARGE SCALE GENOMIC DNA]</scope>
    <source>
        <tissue evidence="2">Muscle</tissue>
    </source>
</reference>
<protein>
    <submittedName>
        <fullName evidence="2">Uncharacterized protein</fullName>
    </submittedName>
</protein>
<feature type="chain" id="PRO_5022776871" evidence="1">
    <location>
        <begin position="25"/>
        <end position="61"/>
    </location>
</feature>
<organism evidence="2 3">
    <name type="scientific">Portunus trituberculatus</name>
    <name type="common">Swimming crab</name>
    <name type="synonym">Neptunus trituberculatus</name>
    <dbReference type="NCBI Taxonomy" id="210409"/>
    <lineage>
        <taxon>Eukaryota</taxon>
        <taxon>Metazoa</taxon>
        <taxon>Ecdysozoa</taxon>
        <taxon>Arthropoda</taxon>
        <taxon>Crustacea</taxon>
        <taxon>Multicrustacea</taxon>
        <taxon>Malacostraca</taxon>
        <taxon>Eumalacostraca</taxon>
        <taxon>Eucarida</taxon>
        <taxon>Decapoda</taxon>
        <taxon>Pleocyemata</taxon>
        <taxon>Brachyura</taxon>
        <taxon>Eubrachyura</taxon>
        <taxon>Portunoidea</taxon>
        <taxon>Portunidae</taxon>
        <taxon>Portuninae</taxon>
        <taxon>Portunus</taxon>
    </lineage>
</organism>
<sequence>MLFATLITSYFLTLTPFSLSLCLAADWKRARRARPSVSAECSTMTCLYPSSFSSLTHTSAW</sequence>
<evidence type="ECO:0000256" key="1">
    <source>
        <dbReference type="SAM" id="SignalP"/>
    </source>
</evidence>
<dbReference type="AlphaFoldDB" id="A0A5B7DQ69"/>
<dbReference type="Proteomes" id="UP000324222">
    <property type="component" value="Unassembled WGS sequence"/>
</dbReference>
<dbReference type="EMBL" id="VSRR010001253">
    <property type="protein sequence ID" value="MPC23792.1"/>
    <property type="molecule type" value="Genomic_DNA"/>
</dbReference>